<dbReference type="GO" id="GO:0003700">
    <property type="term" value="F:DNA-binding transcription factor activity"/>
    <property type="evidence" value="ECO:0007669"/>
    <property type="project" value="InterPro"/>
</dbReference>
<accession>A0A9W6NT47</accession>
<organism evidence="2 3">
    <name type="scientific">Dactylosporangium matsuzakiense</name>
    <dbReference type="NCBI Taxonomy" id="53360"/>
    <lineage>
        <taxon>Bacteria</taxon>
        <taxon>Bacillati</taxon>
        <taxon>Actinomycetota</taxon>
        <taxon>Actinomycetes</taxon>
        <taxon>Micromonosporales</taxon>
        <taxon>Micromonosporaceae</taxon>
        <taxon>Dactylosporangium</taxon>
    </lineage>
</organism>
<evidence type="ECO:0000313" key="2">
    <source>
        <dbReference type="EMBL" id="GLL08006.1"/>
    </source>
</evidence>
<dbReference type="InterPro" id="IPR036390">
    <property type="entry name" value="WH_DNA-bd_sf"/>
</dbReference>
<evidence type="ECO:0000313" key="3">
    <source>
        <dbReference type="Proteomes" id="UP001143480"/>
    </source>
</evidence>
<dbReference type="RefSeq" id="WP_261965764.1">
    <property type="nucleotide sequence ID" value="NZ_BAAAXA010000001.1"/>
</dbReference>
<dbReference type="InterPro" id="IPR000835">
    <property type="entry name" value="HTH_MarR-typ"/>
</dbReference>
<dbReference type="InterPro" id="IPR052526">
    <property type="entry name" value="HTH-type_Bedaq_tolerance"/>
</dbReference>
<name>A0A9W6NT47_9ACTN</name>
<evidence type="ECO:0000259" key="1">
    <source>
        <dbReference type="PROSITE" id="PS50995"/>
    </source>
</evidence>
<dbReference type="PANTHER" id="PTHR39515">
    <property type="entry name" value="CONSERVED PROTEIN"/>
    <property type="match status" value="1"/>
</dbReference>
<dbReference type="Proteomes" id="UP001143480">
    <property type="component" value="Unassembled WGS sequence"/>
</dbReference>
<dbReference type="InterPro" id="IPR036388">
    <property type="entry name" value="WH-like_DNA-bd_sf"/>
</dbReference>
<reference evidence="2" key="1">
    <citation type="journal article" date="2014" name="Int. J. Syst. Evol. Microbiol.">
        <title>Complete genome sequence of Corynebacterium casei LMG S-19264T (=DSM 44701T), isolated from a smear-ripened cheese.</title>
        <authorList>
            <consortium name="US DOE Joint Genome Institute (JGI-PGF)"/>
            <person name="Walter F."/>
            <person name="Albersmeier A."/>
            <person name="Kalinowski J."/>
            <person name="Ruckert C."/>
        </authorList>
    </citation>
    <scope>NUCLEOTIDE SEQUENCE</scope>
    <source>
        <strain evidence="2">VKM Ac-1321</strain>
    </source>
</reference>
<dbReference type="AlphaFoldDB" id="A0A9W6NT47"/>
<comment type="caution">
    <text evidence="2">The sequence shown here is derived from an EMBL/GenBank/DDBJ whole genome shotgun (WGS) entry which is preliminary data.</text>
</comment>
<sequence length="139" mass="15029">MTLAQDLRLAVGRLARRLRRLYTDGDDNLTFLELAVLQRLERLGPASPGELAGHEHVTSAAIAPVLRRLEAHAFVTRAADPADGRRSVMTISPPGRAALQTREAASIARIHDALSTLTPAQRQLLADAIALLEKVTAQL</sequence>
<protein>
    <submittedName>
        <fullName evidence="2">MarR family transcriptional regulator</fullName>
    </submittedName>
</protein>
<dbReference type="SMART" id="SM00347">
    <property type="entry name" value="HTH_MARR"/>
    <property type="match status" value="1"/>
</dbReference>
<dbReference type="SUPFAM" id="SSF46785">
    <property type="entry name" value="Winged helix' DNA-binding domain"/>
    <property type="match status" value="1"/>
</dbReference>
<proteinExistence type="predicted"/>
<dbReference type="PANTHER" id="PTHR39515:SF2">
    <property type="entry name" value="HTH-TYPE TRANSCRIPTIONAL REGULATOR RV0880"/>
    <property type="match status" value="1"/>
</dbReference>
<dbReference type="EMBL" id="BSFP01000121">
    <property type="protein sequence ID" value="GLL08006.1"/>
    <property type="molecule type" value="Genomic_DNA"/>
</dbReference>
<dbReference type="Pfam" id="PF01047">
    <property type="entry name" value="MarR"/>
    <property type="match status" value="1"/>
</dbReference>
<dbReference type="Gene3D" id="1.10.10.10">
    <property type="entry name" value="Winged helix-like DNA-binding domain superfamily/Winged helix DNA-binding domain"/>
    <property type="match status" value="1"/>
</dbReference>
<keyword evidence="3" id="KW-1185">Reference proteome</keyword>
<dbReference type="PROSITE" id="PS50995">
    <property type="entry name" value="HTH_MARR_2"/>
    <property type="match status" value="1"/>
</dbReference>
<gene>
    <name evidence="2" type="ORF">GCM10017581_097660</name>
</gene>
<feature type="domain" description="HTH marR-type" evidence="1">
    <location>
        <begin position="1"/>
        <end position="137"/>
    </location>
</feature>
<reference evidence="2" key="2">
    <citation type="submission" date="2023-01" db="EMBL/GenBank/DDBJ databases">
        <authorList>
            <person name="Sun Q."/>
            <person name="Evtushenko L."/>
        </authorList>
    </citation>
    <scope>NUCLEOTIDE SEQUENCE</scope>
    <source>
        <strain evidence="2">VKM Ac-1321</strain>
    </source>
</reference>